<evidence type="ECO:0000313" key="2">
    <source>
        <dbReference type="EMBL" id="CAK1592887.1"/>
    </source>
</evidence>
<evidence type="ECO:0000313" key="3">
    <source>
        <dbReference type="Proteomes" id="UP001314205"/>
    </source>
</evidence>
<organism evidence="2 3">
    <name type="scientific">Parnassius mnemosyne</name>
    <name type="common">clouded apollo</name>
    <dbReference type="NCBI Taxonomy" id="213953"/>
    <lineage>
        <taxon>Eukaryota</taxon>
        <taxon>Metazoa</taxon>
        <taxon>Ecdysozoa</taxon>
        <taxon>Arthropoda</taxon>
        <taxon>Hexapoda</taxon>
        <taxon>Insecta</taxon>
        <taxon>Pterygota</taxon>
        <taxon>Neoptera</taxon>
        <taxon>Endopterygota</taxon>
        <taxon>Lepidoptera</taxon>
        <taxon>Glossata</taxon>
        <taxon>Ditrysia</taxon>
        <taxon>Papilionoidea</taxon>
        <taxon>Papilionidae</taxon>
        <taxon>Parnassiinae</taxon>
        <taxon>Parnassini</taxon>
        <taxon>Parnassius</taxon>
        <taxon>Driopa</taxon>
    </lineage>
</organism>
<gene>
    <name evidence="2" type="ORF">PARMNEM_LOCUS12758</name>
</gene>
<sequence length="223" mass="25327">MFMIDTNVYQKCSLRQRARAFSAQNKRMPEQHNGPRERFRTLPRPHLRWHSSPISFSGKAHQNTWCALLLGLQFLMRNGRPRVRCAKAMGPGKTSTQKHRPSRPQRRIWSRAPPPTKFRPRRVGRAAPRNTDTPLPPRPHHHRINGAAPFESRRIGRVAHRHTNTPLPPRLHLGCSGRGCGLPSHRSPPTHIRSGLPKPTRSGHLGPALHHGPAKGFLFVHRG</sequence>
<accession>A0AAV1LF69</accession>
<comment type="caution">
    <text evidence="2">The sequence shown here is derived from an EMBL/GenBank/DDBJ whole genome shotgun (WGS) entry which is preliminary data.</text>
</comment>
<dbReference type="AlphaFoldDB" id="A0AAV1LF69"/>
<dbReference type="Proteomes" id="UP001314205">
    <property type="component" value="Unassembled WGS sequence"/>
</dbReference>
<feature type="compositionally biased region" description="Basic residues" evidence="1">
    <location>
        <begin position="96"/>
        <end position="109"/>
    </location>
</feature>
<reference evidence="2 3" key="1">
    <citation type="submission" date="2023-11" db="EMBL/GenBank/DDBJ databases">
        <authorList>
            <person name="Hedman E."/>
            <person name="Englund M."/>
            <person name="Stromberg M."/>
            <person name="Nyberg Akerstrom W."/>
            <person name="Nylinder S."/>
            <person name="Jareborg N."/>
            <person name="Kallberg Y."/>
            <person name="Kronander E."/>
        </authorList>
    </citation>
    <scope>NUCLEOTIDE SEQUENCE [LARGE SCALE GENOMIC DNA]</scope>
</reference>
<keyword evidence="3" id="KW-1185">Reference proteome</keyword>
<dbReference type="EMBL" id="CAVLGL010000088">
    <property type="protein sequence ID" value="CAK1592887.1"/>
    <property type="molecule type" value="Genomic_DNA"/>
</dbReference>
<evidence type="ECO:0000256" key="1">
    <source>
        <dbReference type="SAM" id="MobiDB-lite"/>
    </source>
</evidence>
<feature type="region of interest" description="Disordered" evidence="1">
    <location>
        <begin position="88"/>
        <end position="145"/>
    </location>
</feature>
<feature type="region of interest" description="Disordered" evidence="1">
    <location>
        <begin position="181"/>
        <end position="210"/>
    </location>
</feature>
<protein>
    <submittedName>
        <fullName evidence="2">Uncharacterized protein</fullName>
    </submittedName>
</protein>
<name>A0AAV1LF69_9NEOP</name>
<proteinExistence type="predicted"/>